<evidence type="ECO:0000313" key="3">
    <source>
        <dbReference type="EMBL" id="PXX11480.1"/>
    </source>
</evidence>
<feature type="compositionally biased region" description="Low complexity" evidence="1">
    <location>
        <begin position="17"/>
        <end position="29"/>
    </location>
</feature>
<reference evidence="3 4" key="1">
    <citation type="submission" date="2018-05" db="EMBL/GenBank/DDBJ databases">
        <title>Genomic Encyclopedia of Type Strains, Phase IV (KMG-V): Genome sequencing to study the core and pangenomes of soil and plant-associated prokaryotes.</title>
        <authorList>
            <person name="Whitman W."/>
        </authorList>
    </citation>
    <scope>NUCLEOTIDE SEQUENCE [LARGE SCALE GENOMIC DNA]</scope>
    <source>
        <strain evidence="3 4">SIr-6563</strain>
    </source>
</reference>
<dbReference type="SUPFAM" id="SSF55729">
    <property type="entry name" value="Acyl-CoA N-acyltransferases (Nat)"/>
    <property type="match status" value="1"/>
</dbReference>
<dbReference type="Pfam" id="PF13480">
    <property type="entry name" value="Acetyltransf_6"/>
    <property type="match status" value="1"/>
</dbReference>
<name>A0ABX5MJ32_9BURK</name>
<protein>
    <submittedName>
        <fullName evidence="3">Acetyltransferase (GNAT) family protein</fullName>
    </submittedName>
</protein>
<evidence type="ECO:0000259" key="2">
    <source>
        <dbReference type="Pfam" id="PF13480"/>
    </source>
</evidence>
<dbReference type="EMBL" id="QJJV01000019">
    <property type="protein sequence ID" value="PXX11480.1"/>
    <property type="molecule type" value="Genomic_DNA"/>
</dbReference>
<feature type="region of interest" description="Disordered" evidence="1">
    <location>
        <begin position="17"/>
        <end position="42"/>
    </location>
</feature>
<dbReference type="InterPro" id="IPR016181">
    <property type="entry name" value="Acyl_CoA_acyltransferase"/>
</dbReference>
<sequence length="371" mass="41087">MTTIRDRLVFGEQPQIAPLSLPQPQQSQPSPQPQPFARLSRQARAREVASAASSSADVESKFARAHSIFHERWWLDIATQGNWALATVKQDDAVLGEMPYALIRRRVWRISHLPPLTRTLGPVIAPVTGSAARQRRHQLDVTARLIEQLPACDSFFQVLDPRVDDAIAFALRGYTVSARYTFRLDAQCTQDEAWSRLDSKTRNVIRGAARELTVAPIATPGEFLGFYEDNLRARSRSNAYGSAVMRQLVNTFVERKSGTLLGAYGPGAKLVAAIGLVWDQQAMYFLLSSRMPEAHCGSISLLIWSGIQRAIESGLIFDFDGFSSPSTFSFLNGFGATLTQRLGVERHGTAYLLARTLKRRLAPGSVFAPNL</sequence>
<gene>
    <name evidence="3" type="ORF">C7400_11947</name>
</gene>
<feature type="domain" description="BioF2-like acetyltransferase" evidence="2">
    <location>
        <begin position="199"/>
        <end position="319"/>
    </location>
</feature>
<comment type="caution">
    <text evidence="3">The sequence shown here is derived from an EMBL/GenBank/DDBJ whole genome shotgun (WGS) entry which is preliminary data.</text>
</comment>
<dbReference type="InterPro" id="IPR038740">
    <property type="entry name" value="BioF2-like_GNAT_dom"/>
</dbReference>
<keyword evidence="4" id="KW-1185">Reference proteome</keyword>
<proteinExistence type="predicted"/>
<dbReference type="Gene3D" id="3.40.630.30">
    <property type="match status" value="1"/>
</dbReference>
<dbReference type="RefSeq" id="WP_110328657.1">
    <property type="nucleotide sequence ID" value="NZ_CADFGS010000020.1"/>
</dbReference>
<organism evidence="3 4">
    <name type="scientific">Paraburkholderia tropica</name>
    <dbReference type="NCBI Taxonomy" id="92647"/>
    <lineage>
        <taxon>Bacteria</taxon>
        <taxon>Pseudomonadati</taxon>
        <taxon>Pseudomonadota</taxon>
        <taxon>Betaproteobacteria</taxon>
        <taxon>Burkholderiales</taxon>
        <taxon>Burkholderiaceae</taxon>
        <taxon>Paraburkholderia</taxon>
    </lineage>
</organism>
<accession>A0ABX5MJ32</accession>
<evidence type="ECO:0000313" key="4">
    <source>
        <dbReference type="Proteomes" id="UP000247515"/>
    </source>
</evidence>
<dbReference type="Proteomes" id="UP000247515">
    <property type="component" value="Unassembled WGS sequence"/>
</dbReference>
<evidence type="ECO:0000256" key="1">
    <source>
        <dbReference type="SAM" id="MobiDB-lite"/>
    </source>
</evidence>